<reference evidence="1" key="1">
    <citation type="journal article" date="2014" name="Front. Microbiol.">
        <title>High frequency of phylogenetically diverse reductive dehalogenase-homologous genes in deep subseafloor sedimentary metagenomes.</title>
        <authorList>
            <person name="Kawai M."/>
            <person name="Futagami T."/>
            <person name="Toyoda A."/>
            <person name="Takaki Y."/>
            <person name="Nishi S."/>
            <person name="Hori S."/>
            <person name="Arai W."/>
            <person name="Tsubouchi T."/>
            <person name="Morono Y."/>
            <person name="Uchiyama I."/>
            <person name="Ito T."/>
            <person name="Fujiyama A."/>
            <person name="Inagaki F."/>
            <person name="Takami H."/>
        </authorList>
    </citation>
    <scope>NUCLEOTIDE SEQUENCE</scope>
    <source>
        <strain evidence="1">Expedition CK06-06</strain>
    </source>
</reference>
<dbReference type="AlphaFoldDB" id="X1MTJ4"/>
<organism evidence="1">
    <name type="scientific">marine sediment metagenome</name>
    <dbReference type="NCBI Taxonomy" id="412755"/>
    <lineage>
        <taxon>unclassified sequences</taxon>
        <taxon>metagenomes</taxon>
        <taxon>ecological metagenomes</taxon>
    </lineage>
</organism>
<protein>
    <submittedName>
        <fullName evidence="1">Uncharacterized protein</fullName>
    </submittedName>
</protein>
<gene>
    <name evidence="1" type="ORF">S06H3_15380</name>
</gene>
<name>X1MTJ4_9ZZZZ</name>
<comment type="caution">
    <text evidence="1">The sequence shown here is derived from an EMBL/GenBank/DDBJ whole genome shotgun (WGS) entry which is preliminary data.</text>
</comment>
<dbReference type="EMBL" id="BARV01007567">
    <property type="protein sequence ID" value="GAI09729.1"/>
    <property type="molecule type" value="Genomic_DNA"/>
</dbReference>
<proteinExistence type="predicted"/>
<evidence type="ECO:0000313" key="1">
    <source>
        <dbReference type="EMBL" id="GAI09729.1"/>
    </source>
</evidence>
<accession>X1MTJ4</accession>
<sequence>MGLKMDISDAFDAEYYKRNSICPLCDRKVTNSGWWLGDLEVHKKCRQEYILWECGQEYGKKMLESNFMWRAVQIRKALEYDWLHLKLIKRL</sequence>